<sequence>MSLGNSNNLLQLSHIHHSSFLKSQVAHAIGMEMYIRSKQINSKEDLASFCKSYTGNYLLYNDAIIIKEIFLGLRKQDWNRIIYLSSIYNARKNVLEMKKSSRQAGNRLLERMQSIIKSPLLEKWAKIIKEKKHLNHYLFVYSIYAYENEFDLFLTIQSYLYVALTNLVEHATRVIPLAPKDGEMVIFELLEEINETTNTAIDLEFKDSINAAVGLEISAMQHKYLLSKLFL</sequence>
<comment type="caution">
    <text evidence="3">The sequence shown here is derived from an EMBL/GenBank/DDBJ whole genome shotgun (WGS) entry which is preliminary data.</text>
</comment>
<dbReference type="EMBL" id="JBHSDT010000004">
    <property type="protein sequence ID" value="MFC4403087.1"/>
    <property type="molecule type" value="Genomic_DNA"/>
</dbReference>
<dbReference type="PANTHER" id="PTHR33620">
    <property type="entry name" value="UREASE ACCESSORY PROTEIN F"/>
    <property type="match status" value="1"/>
</dbReference>
<keyword evidence="2" id="KW-0143">Chaperone</keyword>
<evidence type="ECO:0000313" key="3">
    <source>
        <dbReference type="EMBL" id="MFC4403087.1"/>
    </source>
</evidence>
<gene>
    <name evidence="3" type="ORF">ACFOY7_08365</name>
</gene>
<dbReference type="RefSeq" id="WP_390251296.1">
    <property type="nucleotide sequence ID" value="NZ_JBHSDT010000004.1"/>
</dbReference>
<dbReference type="Proteomes" id="UP001595882">
    <property type="component" value="Unassembled WGS sequence"/>
</dbReference>
<dbReference type="InterPro" id="IPR002639">
    <property type="entry name" value="UreF"/>
</dbReference>
<reference evidence="4" key="1">
    <citation type="journal article" date="2019" name="Int. J. Syst. Evol. Microbiol.">
        <title>The Global Catalogue of Microorganisms (GCM) 10K type strain sequencing project: providing services to taxonomists for standard genome sequencing and annotation.</title>
        <authorList>
            <consortium name="The Broad Institute Genomics Platform"/>
            <consortium name="The Broad Institute Genome Sequencing Center for Infectious Disease"/>
            <person name="Wu L."/>
            <person name="Ma J."/>
        </authorList>
    </citation>
    <scope>NUCLEOTIDE SEQUENCE [LARGE SCALE GENOMIC DNA]</scope>
    <source>
        <strain evidence="4">CCUG 37865</strain>
    </source>
</reference>
<accession>A0ABV8WU18</accession>
<evidence type="ECO:0000256" key="2">
    <source>
        <dbReference type="ARBA" id="ARBA00023186"/>
    </source>
</evidence>
<name>A0ABV8WU18_9BACI</name>
<evidence type="ECO:0000313" key="4">
    <source>
        <dbReference type="Proteomes" id="UP001595882"/>
    </source>
</evidence>
<protein>
    <submittedName>
        <fullName evidence="3">Urease accessory protein UreF</fullName>
    </submittedName>
</protein>
<evidence type="ECO:0000256" key="1">
    <source>
        <dbReference type="ARBA" id="ARBA00022988"/>
    </source>
</evidence>
<organism evidence="3 4">
    <name type="scientific">Gracilibacillus xinjiangensis</name>
    <dbReference type="NCBI Taxonomy" id="1193282"/>
    <lineage>
        <taxon>Bacteria</taxon>
        <taxon>Bacillati</taxon>
        <taxon>Bacillota</taxon>
        <taxon>Bacilli</taxon>
        <taxon>Bacillales</taxon>
        <taxon>Bacillaceae</taxon>
        <taxon>Gracilibacillus</taxon>
    </lineage>
</organism>
<dbReference type="PANTHER" id="PTHR33620:SF1">
    <property type="entry name" value="UREASE ACCESSORY PROTEIN F"/>
    <property type="match status" value="1"/>
</dbReference>
<dbReference type="PIRSF" id="PIRSF009467">
    <property type="entry name" value="Ureas_acces_UreF"/>
    <property type="match status" value="1"/>
</dbReference>
<keyword evidence="4" id="KW-1185">Reference proteome</keyword>
<proteinExistence type="predicted"/>
<dbReference type="InterPro" id="IPR038277">
    <property type="entry name" value="UreF_sf"/>
</dbReference>
<dbReference type="Gene3D" id="1.10.4190.10">
    <property type="entry name" value="Urease accessory protein UreF"/>
    <property type="match status" value="1"/>
</dbReference>
<keyword evidence="1" id="KW-0996">Nickel insertion</keyword>
<dbReference type="Pfam" id="PF01730">
    <property type="entry name" value="UreF"/>
    <property type="match status" value="1"/>
</dbReference>